<name>A0A3A4AFR0_9ACTN</name>
<gene>
    <name evidence="1" type="ORF">D5H75_29575</name>
</gene>
<dbReference type="EMBL" id="QZEY01000015">
    <property type="protein sequence ID" value="RJL24473.1"/>
    <property type="molecule type" value="Genomic_DNA"/>
</dbReference>
<evidence type="ECO:0000313" key="2">
    <source>
        <dbReference type="Proteomes" id="UP000265768"/>
    </source>
</evidence>
<dbReference type="InterPro" id="IPR044548">
    <property type="entry name" value="AF0060_NTP-PPase_MazG-like"/>
</dbReference>
<reference evidence="1 2" key="1">
    <citation type="submission" date="2018-09" db="EMBL/GenBank/DDBJ databases">
        <title>YIM 75507 draft genome.</title>
        <authorList>
            <person name="Tang S."/>
            <person name="Feng Y."/>
        </authorList>
    </citation>
    <scope>NUCLEOTIDE SEQUENCE [LARGE SCALE GENOMIC DNA]</scope>
    <source>
        <strain evidence="1 2">YIM 75507</strain>
    </source>
</reference>
<organism evidence="1 2">
    <name type="scientific">Bailinhaonella thermotolerans</name>
    <dbReference type="NCBI Taxonomy" id="1070861"/>
    <lineage>
        <taxon>Bacteria</taxon>
        <taxon>Bacillati</taxon>
        <taxon>Actinomycetota</taxon>
        <taxon>Actinomycetes</taxon>
        <taxon>Streptosporangiales</taxon>
        <taxon>Streptosporangiaceae</taxon>
        <taxon>Bailinhaonella</taxon>
    </lineage>
</organism>
<protein>
    <recommendedName>
        <fullName evidence="3">NTP pyrophosphohydrolase MazG putative catalytic core domain-containing protein</fullName>
    </recommendedName>
</protein>
<sequence>MTAPLPGTPVPLWPAIAELTAWLDAANPRTDHEVAMRIMKIGEEYGEAAAAYIGVTGQNPRKGVHATPDDLAAELCDVAVTALVALTTVTGGPGPAEHRLHAHLARLLARARPEGPAAGPGA</sequence>
<proteinExistence type="predicted"/>
<dbReference type="RefSeq" id="WP_119929849.1">
    <property type="nucleotide sequence ID" value="NZ_QZEY01000015.1"/>
</dbReference>
<dbReference type="Proteomes" id="UP000265768">
    <property type="component" value="Unassembled WGS sequence"/>
</dbReference>
<keyword evidence="2" id="KW-1185">Reference proteome</keyword>
<dbReference type="OrthoDB" id="21342at2"/>
<dbReference type="AlphaFoldDB" id="A0A3A4AFR0"/>
<dbReference type="SUPFAM" id="SSF101386">
    <property type="entry name" value="all-alpha NTP pyrophosphatases"/>
    <property type="match status" value="1"/>
</dbReference>
<comment type="caution">
    <text evidence="1">The sequence shown here is derived from an EMBL/GenBank/DDBJ whole genome shotgun (WGS) entry which is preliminary data.</text>
</comment>
<evidence type="ECO:0000313" key="1">
    <source>
        <dbReference type="EMBL" id="RJL24473.1"/>
    </source>
</evidence>
<dbReference type="CDD" id="cd11533">
    <property type="entry name" value="NTP-PPase_Af0060_like"/>
    <property type="match status" value="1"/>
</dbReference>
<accession>A0A3A4AFR0</accession>
<evidence type="ECO:0008006" key="3">
    <source>
        <dbReference type="Google" id="ProtNLM"/>
    </source>
</evidence>